<keyword evidence="2" id="KW-1185">Reference proteome</keyword>
<sequence>MSKLLRELSKPSNEALRPEVLEYLKVTLGKIVSLVTDFKWYMRKIKDGINNGIKDIFFFYTLREKNSLQNEQVLEAISILNTLYHIFSICIFLFI</sequence>
<dbReference type="AlphaFoldDB" id="A0A073K9A9"/>
<proteinExistence type="predicted"/>
<comment type="caution">
    <text evidence="1">The sequence shown here is derived from an EMBL/GenBank/DDBJ whole genome shotgun (WGS) entry which is preliminary data.</text>
</comment>
<reference evidence="1 2" key="1">
    <citation type="submission" date="2014-06" db="EMBL/GenBank/DDBJ databases">
        <title>Draft genome sequence of Bacillus gaemokensis JCM 15801 (MCCC 1A00707).</title>
        <authorList>
            <person name="Lai Q."/>
            <person name="Liu Y."/>
            <person name="Shao Z."/>
        </authorList>
    </citation>
    <scope>NUCLEOTIDE SEQUENCE [LARGE SCALE GENOMIC DNA]</scope>
    <source>
        <strain evidence="1 2">JCM 15801</strain>
    </source>
</reference>
<name>A0A073K9A9_9BACI</name>
<gene>
    <name evidence="1" type="ORF">BAGA_14070</name>
</gene>
<accession>A0A073K9A9</accession>
<dbReference type="Proteomes" id="UP000027778">
    <property type="component" value="Unassembled WGS sequence"/>
</dbReference>
<evidence type="ECO:0000313" key="2">
    <source>
        <dbReference type="Proteomes" id="UP000027778"/>
    </source>
</evidence>
<protein>
    <submittedName>
        <fullName evidence="1">Uncharacterized protein</fullName>
    </submittedName>
</protein>
<evidence type="ECO:0000313" key="1">
    <source>
        <dbReference type="EMBL" id="KEK23126.1"/>
    </source>
</evidence>
<dbReference type="EMBL" id="JOTM01000020">
    <property type="protein sequence ID" value="KEK23126.1"/>
    <property type="molecule type" value="Genomic_DNA"/>
</dbReference>
<organism evidence="1 2">
    <name type="scientific">Bacillus gaemokensis</name>
    <dbReference type="NCBI Taxonomy" id="574375"/>
    <lineage>
        <taxon>Bacteria</taxon>
        <taxon>Bacillati</taxon>
        <taxon>Bacillota</taxon>
        <taxon>Bacilli</taxon>
        <taxon>Bacillales</taxon>
        <taxon>Bacillaceae</taxon>
        <taxon>Bacillus</taxon>
        <taxon>Bacillus cereus group</taxon>
    </lineage>
</organism>